<evidence type="ECO:0008006" key="4">
    <source>
        <dbReference type="Google" id="ProtNLM"/>
    </source>
</evidence>
<gene>
    <name evidence="2" type="ORF">UV8b_06397</name>
</gene>
<feature type="compositionally biased region" description="Basic residues" evidence="1">
    <location>
        <begin position="307"/>
        <end position="318"/>
    </location>
</feature>
<dbReference type="GeneID" id="66067174"/>
<evidence type="ECO:0000313" key="2">
    <source>
        <dbReference type="EMBL" id="QUC22156.1"/>
    </source>
</evidence>
<dbReference type="Proteomes" id="UP000027002">
    <property type="component" value="Chromosome 5"/>
</dbReference>
<proteinExistence type="predicted"/>
<organism evidence="2 3">
    <name type="scientific">Ustilaginoidea virens</name>
    <name type="common">Rice false smut fungus</name>
    <name type="synonym">Villosiclava virens</name>
    <dbReference type="NCBI Taxonomy" id="1159556"/>
    <lineage>
        <taxon>Eukaryota</taxon>
        <taxon>Fungi</taxon>
        <taxon>Dikarya</taxon>
        <taxon>Ascomycota</taxon>
        <taxon>Pezizomycotina</taxon>
        <taxon>Sordariomycetes</taxon>
        <taxon>Hypocreomycetidae</taxon>
        <taxon>Hypocreales</taxon>
        <taxon>Clavicipitaceae</taxon>
        <taxon>Ustilaginoidea</taxon>
    </lineage>
</organism>
<feature type="region of interest" description="Disordered" evidence="1">
    <location>
        <begin position="242"/>
        <end position="318"/>
    </location>
</feature>
<sequence length="318" mass="33284">MASPASDFQQIITDARERRKNSALADRIFNRDPRRSAPSTPKPITTPGGSLASRVGVKKQRAAVPAARELFRNKAASTPGAANGESTHHLYRRDPARDASFGSRLSRPDAPRNHRSAKLAAAVGKVDAAQVRVVGNAPAPSPAPAAAPPGDAGLTIRGLAGPLVVRGQNFAPGTTAADIESAMTPVGGEMMGCKIIKHQPLLVAEMVFASREGGERVIQTFNNKTADGQILKLYPLTGGYRYQPSASSPPASAPASAPAQPRNSKGAHGADQVVDGSMGFPEPATSTRSNHRLYSDQLAGPNMSGRGFHRGGRGRRGR</sequence>
<feature type="compositionally biased region" description="Low complexity" evidence="1">
    <location>
        <begin position="244"/>
        <end position="259"/>
    </location>
</feature>
<protein>
    <recommendedName>
        <fullName evidence="4">Pentatricopeptide repeat protein</fullName>
    </recommendedName>
</protein>
<name>A0A8E5MJK3_USTVR</name>
<dbReference type="RefSeq" id="XP_042999829.1">
    <property type="nucleotide sequence ID" value="XM_043143894.1"/>
</dbReference>
<dbReference type="GO" id="GO:0003676">
    <property type="term" value="F:nucleic acid binding"/>
    <property type="evidence" value="ECO:0007669"/>
    <property type="project" value="InterPro"/>
</dbReference>
<reference evidence="2" key="1">
    <citation type="submission" date="2020-03" db="EMBL/GenBank/DDBJ databases">
        <title>A mixture of massive structural variations and highly conserved coding sequences in Ustilaginoidea virens genome.</title>
        <authorList>
            <person name="Zhang K."/>
            <person name="Zhao Z."/>
            <person name="Zhang Z."/>
            <person name="Li Y."/>
            <person name="Hsiang T."/>
            <person name="Sun W."/>
        </authorList>
    </citation>
    <scope>NUCLEOTIDE SEQUENCE</scope>
    <source>
        <strain evidence="2">UV-8b</strain>
    </source>
</reference>
<evidence type="ECO:0000256" key="1">
    <source>
        <dbReference type="SAM" id="MobiDB-lite"/>
    </source>
</evidence>
<accession>A0A8E5MJK3</accession>
<dbReference type="EMBL" id="CP072757">
    <property type="protein sequence ID" value="QUC22156.1"/>
    <property type="molecule type" value="Genomic_DNA"/>
</dbReference>
<dbReference type="AlphaFoldDB" id="A0A8E5MJK3"/>
<feature type="region of interest" description="Disordered" evidence="1">
    <location>
        <begin position="1"/>
        <end position="116"/>
    </location>
</feature>
<evidence type="ECO:0000313" key="3">
    <source>
        <dbReference type="Proteomes" id="UP000027002"/>
    </source>
</evidence>
<keyword evidence="3" id="KW-1185">Reference proteome</keyword>
<dbReference type="InterPro" id="IPR035979">
    <property type="entry name" value="RBD_domain_sf"/>
</dbReference>
<feature type="compositionally biased region" description="Polar residues" evidence="1">
    <location>
        <begin position="1"/>
        <end position="12"/>
    </location>
</feature>
<dbReference type="KEGG" id="uvi:66067174"/>
<feature type="compositionally biased region" description="Basic and acidic residues" evidence="1">
    <location>
        <begin position="86"/>
        <end position="97"/>
    </location>
</feature>
<dbReference type="OrthoDB" id="5374349at2759"/>
<dbReference type="SUPFAM" id="SSF54928">
    <property type="entry name" value="RNA-binding domain, RBD"/>
    <property type="match status" value="1"/>
</dbReference>